<dbReference type="EMBL" id="BRXW01000486">
    <property type="protein sequence ID" value="GMH59233.1"/>
    <property type="molecule type" value="Genomic_DNA"/>
</dbReference>
<organism evidence="2 3">
    <name type="scientific">Triparma laevis f. longispina</name>
    <dbReference type="NCBI Taxonomy" id="1714387"/>
    <lineage>
        <taxon>Eukaryota</taxon>
        <taxon>Sar</taxon>
        <taxon>Stramenopiles</taxon>
        <taxon>Ochrophyta</taxon>
        <taxon>Bolidophyceae</taxon>
        <taxon>Parmales</taxon>
        <taxon>Triparmaceae</taxon>
        <taxon>Triparma</taxon>
    </lineage>
</organism>
<gene>
    <name evidence="2" type="ORF">TrLO_g15041</name>
</gene>
<dbReference type="Gene3D" id="3.80.10.10">
    <property type="entry name" value="Ribonuclease Inhibitor"/>
    <property type="match status" value="1"/>
</dbReference>
<proteinExistence type="predicted"/>
<dbReference type="AlphaFoldDB" id="A0A9W7E200"/>
<evidence type="ECO:0000256" key="1">
    <source>
        <dbReference type="SAM" id="MobiDB-lite"/>
    </source>
</evidence>
<reference evidence="3" key="1">
    <citation type="journal article" date="2023" name="Commun. Biol.">
        <title>Genome analysis of Parmales, the sister group of diatoms, reveals the evolutionary specialization of diatoms from phago-mixotrophs to photoautotrophs.</title>
        <authorList>
            <person name="Ban H."/>
            <person name="Sato S."/>
            <person name="Yoshikawa S."/>
            <person name="Yamada K."/>
            <person name="Nakamura Y."/>
            <person name="Ichinomiya M."/>
            <person name="Sato N."/>
            <person name="Blanc-Mathieu R."/>
            <person name="Endo H."/>
            <person name="Kuwata A."/>
            <person name="Ogata H."/>
        </authorList>
    </citation>
    <scope>NUCLEOTIDE SEQUENCE [LARGE SCALE GENOMIC DNA]</scope>
    <source>
        <strain evidence="3">NIES 3700</strain>
    </source>
</reference>
<dbReference type="OrthoDB" id="10264456at2759"/>
<sequence length="192" mass="21173">MSKSEASRSKDDHNNLKPSRNCGEEDEEDRGNDEIVEPIAADNSTTLTTISTAPAAVNEFMFTKNFRRLFVRFVPDNTLMALRAATKAWKAVVEEVIDDGVASGAILVHGGKDMSGGGPKSREPGAKARKERRKLLTRVISLLNITKVGMYTCDYAFNLVIVDIPEGVESIRACAFYCCSSLTTVYFQRSLR</sequence>
<name>A0A9W7E200_9STRA</name>
<protein>
    <submittedName>
        <fullName evidence="2">Uncharacterized protein</fullName>
    </submittedName>
</protein>
<dbReference type="Proteomes" id="UP001165122">
    <property type="component" value="Unassembled WGS sequence"/>
</dbReference>
<feature type="region of interest" description="Disordered" evidence="1">
    <location>
        <begin position="1"/>
        <end position="31"/>
    </location>
</feature>
<comment type="caution">
    <text evidence="2">The sequence shown here is derived from an EMBL/GenBank/DDBJ whole genome shotgun (WGS) entry which is preliminary data.</text>
</comment>
<evidence type="ECO:0000313" key="3">
    <source>
        <dbReference type="Proteomes" id="UP001165122"/>
    </source>
</evidence>
<feature type="compositionally biased region" description="Basic and acidic residues" evidence="1">
    <location>
        <begin position="1"/>
        <end position="15"/>
    </location>
</feature>
<keyword evidence="3" id="KW-1185">Reference proteome</keyword>
<dbReference type="InterPro" id="IPR032675">
    <property type="entry name" value="LRR_dom_sf"/>
</dbReference>
<accession>A0A9W7E200</accession>
<evidence type="ECO:0000313" key="2">
    <source>
        <dbReference type="EMBL" id="GMH59233.1"/>
    </source>
</evidence>